<dbReference type="InterPro" id="IPR003000">
    <property type="entry name" value="Sirtuin"/>
</dbReference>
<feature type="compositionally biased region" description="Basic and acidic residues" evidence="5">
    <location>
        <begin position="660"/>
        <end position="669"/>
    </location>
</feature>
<feature type="region of interest" description="Disordered" evidence="5">
    <location>
        <begin position="607"/>
        <end position="669"/>
    </location>
</feature>
<name>A0A9P4QWZ1_9PLEO</name>
<proteinExistence type="inferred from homology"/>
<feature type="active site" description="Proton acceptor" evidence="4">
    <location>
        <position position="251"/>
    </location>
</feature>
<dbReference type="InterPro" id="IPR026590">
    <property type="entry name" value="Ssirtuin_cat_dom"/>
</dbReference>
<evidence type="ECO:0000313" key="7">
    <source>
        <dbReference type="EMBL" id="KAF2735227.1"/>
    </source>
</evidence>
<dbReference type="PANTHER" id="PTHR47651:SF17">
    <property type="entry name" value="DEACETYLASE SIRTUIN-TYPE DOMAIN-CONTAINING PROTEIN"/>
    <property type="match status" value="1"/>
</dbReference>
<dbReference type="Gene3D" id="3.30.1600.10">
    <property type="entry name" value="SIR2/SIRT2 'Small Domain"/>
    <property type="match status" value="1"/>
</dbReference>
<feature type="domain" description="Deacetylase sirtuin-type" evidence="6">
    <location>
        <begin position="107"/>
        <end position="422"/>
    </location>
</feature>
<feature type="compositionally biased region" description="Low complexity" evidence="5">
    <location>
        <begin position="1"/>
        <end position="35"/>
    </location>
</feature>
<feature type="region of interest" description="Disordered" evidence="5">
    <location>
        <begin position="1"/>
        <end position="99"/>
    </location>
</feature>
<dbReference type="InterPro" id="IPR029035">
    <property type="entry name" value="DHS-like_NAD/FAD-binding_dom"/>
</dbReference>
<comment type="similarity">
    <text evidence="1">Belongs to the sirtuin family. Class I subfamily.</text>
</comment>
<feature type="compositionally biased region" description="Low complexity" evidence="5">
    <location>
        <begin position="47"/>
        <end position="56"/>
    </location>
</feature>
<feature type="compositionally biased region" description="Basic residues" evidence="5">
    <location>
        <begin position="479"/>
        <end position="490"/>
    </location>
</feature>
<dbReference type="GO" id="GO:0070403">
    <property type="term" value="F:NAD+ binding"/>
    <property type="evidence" value="ECO:0007669"/>
    <property type="project" value="InterPro"/>
</dbReference>
<feature type="binding site" evidence="4">
    <location>
        <position position="259"/>
    </location>
    <ligand>
        <name>Zn(2+)</name>
        <dbReference type="ChEBI" id="CHEBI:29105"/>
    </ligand>
</feature>
<dbReference type="OrthoDB" id="2919105at2759"/>
<sequence length="683" mass="74283">MALDHASSASGSSPLSSVPASIADSDSELSVLSHSPSPPPDFMRYPSPSSSMSSKRSSARATPAREITVATPPSSADDNGPPRKKRKTAGPKQRTTQRLHIEDGVVADDERPQMERLLKVLHKKRKIVVIAGAGISVSAGIPDFRSSDGLFKSLRTQHKLKSSGKDLFDASVYQNDSSTSSFHDMVRTLSQNTKEAQPTAFHHLLATLAHEGRLLRLYTQNVDGIDTSLPPLQTTVPLPKKAPWPKTVQLHGGLDHMVCSKCHTLSDLDAAQFDGPVPPACPSCAEKDEVRQAVDKRSHGIGRLRPRMVLYNEHNPDDEAIGACASLDLRTRPDAVIVAGTTLKVPGVRRIAREMCAVVRDRRDGVTVWLNNDPEPLGKDLANSWDIVVRAKCDDVAHLAAMRKWDDPIVYKEVTDEELGKTKEKQKARVVVAASPKKRSAVEQVQGQMLTPAQSPKMVAQPSLNSDDSELPPTPTKTKATKTKGTKRKSGGLEAFVKRPSKPRVDKQQAAPRKKKAAKAKAENTNRITNQFSAVKNSAKPTESKFIPYKPDDEATPPAKMEENTIPVLPLPEPTTPKLKLTKWKEANSHLSRTCMAELPCYHARNNGSPGQSPVHPAVEPFTSPPSTPNNTPPASSDPASDTADTADPLRPTSSGSIQEEMRRIEEPTGKVPICLKSLLIWN</sequence>
<dbReference type="InterPro" id="IPR026591">
    <property type="entry name" value="Sirtuin_cat_small_dom_sf"/>
</dbReference>
<keyword evidence="4" id="KW-0479">Metal-binding</keyword>
<gene>
    <name evidence="7" type="ORF">EJ04DRAFT_576319</name>
</gene>
<feature type="binding site" evidence="4">
    <location>
        <position position="281"/>
    </location>
    <ligand>
        <name>Zn(2+)</name>
        <dbReference type="ChEBI" id="CHEBI:29105"/>
    </ligand>
</feature>
<evidence type="ECO:0000256" key="3">
    <source>
        <dbReference type="ARBA" id="ARBA00023027"/>
    </source>
</evidence>
<feature type="binding site" evidence="4">
    <location>
        <position position="262"/>
    </location>
    <ligand>
        <name>Zn(2+)</name>
        <dbReference type="ChEBI" id="CHEBI:29105"/>
    </ligand>
</feature>
<dbReference type="PROSITE" id="PS50305">
    <property type="entry name" value="SIRTUIN"/>
    <property type="match status" value="1"/>
</dbReference>
<evidence type="ECO:0000256" key="5">
    <source>
        <dbReference type="SAM" id="MobiDB-lite"/>
    </source>
</evidence>
<dbReference type="SUPFAM" id="SSF52467">
    <property type="entry name" value="DHS-like NAD/FAD-binding domain"/>
    <property type="match status" value="1"/>
</dbReference>
<feature type="region of interest" description="Disordered" evidence="5">
    <location>
        <begin position="536"/>
        <end position="576"/>
    </location>
</feature>
<keyword evidence="4" id="KW-0862">Zinc</keyword>
<comment type="caution">
    <text evidence="7">The sequence shown here is derived from an EMBL/GenBank/DDBJ whole genome shotgun (WGS) entry which is preliminary data.</text>
</comment>
<evidence type="ECO:0000256" key="1">
    <source>
        <dbReference type="ARBA" id="ARBA00006924"/>
    </source>
</evidence>
<protein>
    <submittedName>
        <fullName evidence="7">DHS-like NAD/FAD-binding domain-containing protein</fullName>
    </submittedName>
</protein>
<evidence type="ECO:0000256" key="4">
    <source>
        <dbReference type="PROSITE-ProRule" id="PRU00236"/>
    </source>
</evidence>
<dbReference type="PANTHER" id="PTHR47651">
    <property type="entry name" value="NAD-DEPENDENT HISTONE DEACETYLASE HST4"/>
    <property type="match status" value="1"/>
</dbReference>
<accession>A0A9P4QWZ1</accession>
<reference evidence="7" key="1">
    <citation type="journal article" date="2020" name="Stud. Mycol.">
        <title>101 Dothideomycetes genomes: a test case for predicting lifestyles and emergence of pathogens.</title>
        <authorList>
            <person name="Haridas S."/>
            <person name="Albert R."/>
            <person name="Binder M."/>
            <person name="Bloem J."/>
            <person name="Labutti K."/>
            <person name="Salamov A."/>
            <person name="Andreopoulos B."/>
            <person name="Baker S."/>
            <person name="Barry K."/>
            <person name="Bills G."/>
            <person name="Bluhm B."/>
            <person name="Cannon C."/>
            <person name="Castanera R."/>
            <person name="Culley D."/>
            <person name="Daum C."/>
            <person name="Ezra D."/>
            <person name="Gonzalez J."/>
            <person name="Henrissat B."/>
            <person name="Kuo A."/>
            <person name="Liang C."/>
            <person name="Lipzen A."/>
            <person name="Lutzoni F."/>
            <person name="Magnuson J."/>
            <person name="Mondo S."/>
            <person name="Nolan M."/>
            <person name="Ohm R."/>
            <person name="Pangilinan J."/>
            <person name="Park H.-J."/>
            <person name="Ramirez L."/>
            <person name="Alfaro M."/>
            <person name="Sun H."/>
            <person name="Tritt A."/>
            <person name="Yoshinaga Y."/>
            <person name="Zwiers L.-H."/>
            <person name="Turgeon B."/>
            <person name="Goodwin S."/>
            <person name="Spatafora J."/>
            <person name="Crous P."/>
            <person name="Grigoriev I."/>
        </authorList>
    </citation>
    <scope>NUCLEOTIDE SEQUENCE</scope>
    <source>
        <strain evidence="7">CBS 125425</strain>
    </source>
</reference>
<feature type="compositionally biased region" description="Polar residues" evidence="5">
    <location>
        <begin position="443"/>
        <end position="454"/>
    </location>
</feature>
<dbReference type="Pfam" id="PF02146">
    <property type="entry name" value="SIR2"/>
    <property type="match status" value="1"/>
</dbReference>
<feature type="region of interest" description="Disordered" evidence="5">
    <location>
        <begin position="438"/>
        <end position="523"/>
    </location>
</feature>
<evidence type="ECO:0000313" key="8">
    <source>
        <dbReference type="Proteomes" id="UP000799444"/>
    </source>
</evidence>
<dbReference type="AlphaFoldDB" id="A0A9P4QWZ1"/>
<dbReference type="GO" id="GO:0016740">
    <property type="term" value="F:transferase activity"/>
    <property type="evidence" value="ECO:0007669"/>
    <property type="project" value="UniProtKB-KW"/>
</dbReference>
<dbReference type="EMBL" id="ML996138">
    <property type="protein sequence ID" value="KAF2735227.1"/>
    <property type="molecule type" value="Genomic_DNA"/>
</dbReference>
<keyword evidence="8" id="KW-1185">Reference proteome</keyword>
<feature type="binding site" evidence="4">
    <location>
        <position position="284"/>
    </location>
    <ligand>
        <name>Zn(2+)</name>
        <dbReference type="ChEBI" id="CHEBI:29105"/>
    </ligand>
</feature>
<organism evidence="7 8">
    <name type="scientific">Polyplosphaeria fusca</name>
    <dbReference type="NCBI Taxonomy" id="682080"/>
    <lineage>
        <taxon>Eukaryota</taxon>
        <taxon>Fungi</taxon>
        <taxon>Dikarya</taxon>
        <taxon>Ascomycota</taxon>
        <taxon>Pezizomycotina</taxon>
        <taxon>Dothideomycetes</taxon>
        <taxon>Pleosporomycetidae</taxon>
        <taxon>Pleosporales</taxon>
        <taxon>Tetraplosphaeriaceae</taxon>
        <taxon>Polyplosphaeria</taxon>
    </lineage>
</organism>
<evidence type="ECO:0000259" key="6">
    <source>
        <dbReference type="PROSITE" id="PS50305"/>
    </source>
</evidence>
<feature type="compositionally biased region" description="Low complexity" evidence="5">
    <location>
        <begin position="633"/>
        <end position="649"/>
    </location>
</feature>
<evidence type="ECO:0000256" key="2">
    <source>
        <dbReference type="ARBA" id="ARBA00022679"/>
    </source>
</evidence>
<dbReference type="Proteomes" id="UP000799444">
    <property type="component" value="Unassembled WGS sequence"/>
</dbReference>
<keyword evidence="3" id="KW-0520">NAD</keyword>
<dbReference type="GO" id="GO:0046872">
    <property type="term" value="F:metal ion binding"/>
    <property type="evidence" value="ECO:0007669"/>
    <property type="project" value="UniProtKB-KW"/>
</dbReference>
<keyword evidence="2" id="KW-0808">Transferase</keyword>
<feature type="compositionally biased region" description="Pro residues" evidence="5">
    <location>
        <begin position="623"/>
        <end position="632"/>
    </location>
</feature>
<dbReference type="Gene3D" id="3.40.50.1220">
    <property type="entry name" value="TPP-binding domain"/>
    <property type="match status" value="1"/>
</dbReference>